<dbReference type="CDD" id="cd02440">
    <property type="entry name" value="AdoMet_MTases"/>
    <property type="match status" value="1"/>
</dbReference>
<dbReference type="Gene3D" id="3.40.50.150">
    <property type="entry name" value="Vaccinia Virus protein VP39"/>
    <property type="match status" value="1"/>
</dbReference>
<dbReference type="EMBL" id="JNBS01002305">
    <property type="protein sequence ID" value="OQR92754.1"/>
    <property type="molecule type" value="Genomic_DNA"/>
</dbReference>
<sequence length="1126" mass="128264">MVVILTKKNTPMGELAGNVFRNTNLFEFTCQYQLGLPQELIELIRLADSLFVNLSFVNFAILPPRFKKTPYMQLFINHDWLSKHSLFLKEYRKDPTLPLHLSIVENSIRLVEMWIKYKPEWLTPAPLKLAAICGHLDIVKRLMVASKHVWTPEAMNFAAMNGHLDVVMWLHNLKDGPGCTKTAMDGAATYGHLEVVQYLNENRSEGCTQNALSYAIFYGYSKVVEYLLSNGHSEVSGYLLNSQHHSAHYDKLFLHCAKEEKDYLGVIKSLHSHSNPKVYEKILFKAIKCDPVQTLQFIHEYRVYGITKNVFDKIIESADKDAIRYALECILSENNKPNLLLDNANIAVNPWIPFDHEWFYEKEWNTTTAMDVAAAMGDLDSVILLHRSGIKCCTMEAMDKAAGIGRLDIVQWLHKYRKESCSNDAMTFAAARGHLDVVKWLHEVRGLNCTKDGLCSAATNGDATMVSYLISITMSFEKNENFGFSGGRCIKMPGEMPIIYVTTGHPLHCAASRGHIKVVEILHDYPATTFAMNTAAHNGHLEMVDYLHTHRDEGCSVQAYEIAIQQNRLEILKYLVTNKCSHEPIDYEMLCIEAAGFKNLEMFIFCMEQLQTNLSPLSKQLIMQKASTRGSLDMVKWLYETKGFKWTIKIRNAAQTQNHTIQLPMILIFSASWSKQANERILHQLYDIIHKHANVTCLFLSAELDQVRFTEHVEWIAGWSEVFPYNKHDELAAIYRYFKVDSIPQIRIIDKNLAPIEPRDLIQCSHEGIAILEQIMAPNKSNVNTDVDEELLHEMRRNANIMYDEGDFHGAAVIFSEVLAINPNCIKSNFNLAVILHTMGQTHLAVKLMFKVVENDPNDATAHSVLRTIFFTIEPQLVLDGYTQIVKDHPNHLRAAHFLAALRGDAKTSENEYVRAVFDELADTFEDKLVNHLHYKVPWQLYEALQRTTPLESLNHKWRMIDLGCGTGLCGRIFNPHVKYIIGVDLSPVMVEKTRALGCYDEVIADDLLPVLQAQGDNSVDLILSADVWIYVGALELVFRACHRVLKSSGYLAFSIEEYTGFAKSTDMPQLEYQLVHSGRFQHSRSYIRRLANEFGYVIQLEESITVRQETSEPIPGVLYVLSILS</sequence>
<dbReference type="OrthoDB" id="3647at2759"/>
<reference evidence="2 3" key="1">
    <citation type="journal article" date="2014" name="Genome Biol. Evol.">
        <title>The secreted proteins of Achlya hypogyna and Thraustotheca clavata identify the ancestral oomycete secretome and reveal gene acquisitions by horizontal gene transfer.</title>
        <authorList>
            <person name="Misner I."/>
            <person name="Blouin N."/>
            <person name="Leonard G."/>
            <person name="Richards T.A."/>
            <person name="Lane C.E."/>
        </authorList>
    </citation>
    <scope>NUCLEOTIDE SEQUENCE [LARGE SCALE GENOMIC DNA]</scope>
    <source>
        <strain evidence="2 3">ATCC 34112</strain>
    </source>
</reference>
<dbReference type="Pfam" id="PF13637">
    <property type="entry name" value="Ank_4"/>
    <property type="match status" value="1"/>
</dbReference>
<gene>
    <name evidence="2" type="ORF">THRCLA_08617</name>
</gene>
<dbReference type="InterPro" id="IPR029063">
    <property type="entry name" value="SAM-dependent_MTases_sf"/>
</dbReference>
<dbReference type="GO" id="GO:0008757">
    <property type="term" value="F:S-adenosylmethionine-dependent methyltransferase activity"/>
    <property type="evidence" value="ECO:0007669"/>
    <property type="project" value="InterPro"/>
</dbReference>
<dbReference type="InterPro" id="IPR011990">
    <property type="entry name" value="TPR-like_helical_dom_sf"/>
</dbReference>
<dbReference type="InterPro" id="IPR002110">
    <property type="entry name" value="Ankyrin_rpt"/>
</dbReference>
<dbReference type="Gene3D" id="3.40.30.10">
    <property type="entry name" value="Glutaredoxin"/>
    <property type="match status" value="1"/>
</dbReference>
<dbReference type="PANTHER" id="PTHR46586">
    <property type="entry name" value="ANKYRIN REPEAT-CONTAINING PROTEIN"/>
    <property type="match status" value="1"/>
</dbReference>
<organism evidence="2 3">
    <name type="scientific">Thraustotheca clavata</name>
    <dbReference type="NCBI Taxonomy" id="74557"/>
    <lineage>
        <taxon>Eukaryota</taxon>
        <taxon>Sar</taxon>
        <taxon>Stramenopiles</taxon>
        <taxon>Oomycota</taxon>
        <taxon>Saprolegniomycetes</taxon>
        <taxon>Saprolegniales</taxon>
        <taxon>Achlyaceae</taxon>
        <taxon>Thraustotheca</taxon>
    </lineage>
</organism>
<evidence type="ECO:0000313" key="2">
    <source>
        <dbReference type="EMBL" id="OQR92754.1"/>
    </source>
</evidence>
<dbReference type="Pfam" id="PF14559">
    <property type="entry name" value="TPR_19"/>
    <property type="match status" value="1"/>
</dbReference>
<name>A0A1V9Z426_9STRA</name>
<dbReference type="Pfam" id="PF12796">
    <property type="entry name" value="Ank_2"/>
    <property type="match status" value="2"/>
</dbReference>
<feature type="domain" description="Methyltransferase type 11" evidence="1">
    <location>
        <begin position="962"/>
        <end position="1054"/>
    </location>
</feature>
<dbReference type="SUPFAM" id="SSF48452">
    <property type="entry name" value="TPR-like"/>
    <property type="match status" value="1"/>
</dbReference>
<dbReference type="SUPFAM" id="SSF53335">
    <property type="entry name" value="S-adenosyl-L-methionine-dependent methyltransferases"/>
    <property type="match status" value="1"/>
</dbReference>
<evidence type="ECO:0000259" key="1">
    <source>
        <dbReference type="Pfam" id="PF08241"/>
    </source>
</evidence>
<dbReference type="AlphaFoldDB" id="A0A1V9Z426"/>
<dbReference type="Pfam" id="PF08241">
    <property type="entry name" value="Methyltransf_11"/>
    <property type="match status" value="1"/>
</dbReference>
<dbReference type="InterPro" id="IPR013216">
    <property type="entry name" value="Methyltransf_11"/>
</dbReference>
<dbReference type="InterPro" id="IPR036770">
    <property type="entry name" value="Ankyrin_rpt-contain_sf"/>
</dbReference>
<dbReference type="Proteomes" id="UP000243217">
    <property type="component" value="Unassembled WGS sequence"/>
</dbReference>
<dbReference type="Gene3D" id="1.25.40.20">
    <property type="entry name" value="Ankyrin repeat-containing domain"/>
    <property type="match status" value="3"/>
</dbReference>
<dbReference type="SMART" id="SM00248">
    <property type="entry name" value="ANK"/>
    <property type="match status" value="6"/>
</dbReference>
<dbReference type="SUPFAM" id="SSF48403">
    <property type="entry name" value="Ankyrin repeat"/>
    <property type="match status" value="2"/>
</dbReference>
<keyword evidence="3" id="KW-1185">Reference proteome</keyword>
<comment type="caution">
    <text evidence="2">The sequence shown here is derived from an EMBL/GenBank/DDBJ whole genome shotgun (WGS) entry which is preliminary data.</text>
</comment>
<proteinExistence type="predicted"/>
<dbReference type="STRING" id="74557.A0A1V9Z426"/>
<accession>A0A1V9Z426</accession>
<evidence type="ECO:0000313" key="3">
    <source>
        <dbReference type="Proteomes" id="UP000243217"/>
    </source>
</evidence>
<dbReference type="Gene3D" id="1.25.40.10">
    <property type="entry name" value="Tetratricopeptide repeat domain"/>
    <property type="match status" value="1"/>
</dbReference>
<protein>
    <recommendedName>
        <fullName evidence="1">Methyltransferase type 11 domain-containing protein</fullName>
    </recommendedName>
</protein>
<dbReference type="PANTHER" id="PTHR46586:SF3">
    <property type="entry name" value="ANKYRIN REPEAT-CONTAINING PROTEIN"/>
    <property type="match status" value="1"/>
</dbReference>
<dbReference type="InterPro" id="IPR052050">
    <property type="entry name" value="SecEffector_AnkRepeat"/>
</dbReference>